<sequence length="222" mass="23430">MPALDCPIRPTLLFVHGWAFDAAFWTPLAAALADWPQAVADAGYFGPAHAPTLAGPVLAIGHSFGALQLLGDAPPGCLGLVAINGFARFGAAGDFPQGVPARMLDRMLNRLATQPEAVLRDFRQRCGDTTAFGAPRVEPLARDLRTLRDADRRPALATLPMPLLALAGAADPIAPAPMTTAGFGATAEIHWREDGGHLLPLTDSDWCAQRIRAFLTRVAPAA</sequence>
<dbReference type="AlphaFoldDB" id="A0A6S7ER08"/>
<dbReference type="InterPro" id="IPR029058">
    <property type="entry name" value="AB_hydrolase_fold"/>
</dbReference>
<feature type="domain" description="AB hydrolase-1" evidence="1">
    <location>
        <begin position="12"/>
        <end position="209"/>
    </location>
</feature>
<evidence type="ECO:0000259" key="1">
    <source>
        <dbReference type="Pfam" id="PF12697"/>
    </source>
</evidence>
<protein>
    <recommendedName>
        <fullName evidence="1">AB hydrolase-1 domain-containing protein</fullName>
    </recommendedName>
</protein>
<name>A0A6S7ER08_9BURK</name>
<gene>
    <name evidence="2" type="ORF">LMG26788_05219</name>
</gene>
<organism evidence="2 3">
    <name type="scientific">Achromobacter pulmonis</name>
    <dbReference type="NCBI Taxonomy" id="1389932"/>
    <lineage>
        <taxon>Bacteria</taxon>
        <taxon>Pseudomonadati</taxon>
        <taxon>Pseudomonadota</taxon>
        <taxon>Betaproteobacteria</taxon>
        <taxon>Burkholderiales</taxon>
        <taxon>Alcaligenaceae</taxon>
        <taxon>Achromobacter</taxon>
    </lineage>
</organism>
<dbReference type="Pfam" id="PF12697">
    <property type="entry name" value="Abhydrolase_6"/>
    <property type="match status" value="1"/>
</dbReference>
<dbReference type="Proteomes" id="UP000494203">
    <property type="component" value="Unassembled WGS sequence"/>
</dbReference>
<accession>A0A6S7ER08</accession>
<evidence type="ECO:0000313" key="3">
    <source>
        <dbReference type="Proteomes" id="UP000494203"/>
    </source>
</evidence>
<dbReference type="Gene3D" id="3.40.50.1820">
    <property type="entry name" value="alpha/beta hydrolase"/>
    <property type="match status" value="1"/>
</dbReference>
<dbReference type="InterPro" id="IPR000073">
    <property type="entry name" value="AB_hydrolase_1"/>
</dbReference>
<proteinExistence type="predicted"/>
<dbReference type="EMBL" id="CADIKZ010000024">
    <property type="protein sequence ID" value="CAB3918781.1"/>
    <property type="molecule type" value="Genomic_DNA"/>
</dbReference>
<reference evidence="2 3" key="1">
    <citation type="submission" date="2020-04" db="EMBL/GenBank/DDBJ databases">
        <authorList>
            <person name="De Canck E."/>
        </authorList>
    </citation>
    <scope>NUCLEOTIDE SEQUENCE [LARGE SCALE GENOMIC DNA]</scope>
    <source>
        <strain evidence="2 3">LMG 26788</strain>
    </source>
</reference>
<dbReference type="RefSeq" id="WP_244957934.1">
    <property type="nucleotide sequence ID" value="NZ_CADIJV010000043.1"/>
</dbReference>
<evidence type="ECO:0000313" key="2">
    <source>
        <dbReference type="EMBL" id="CAB3918781.1"/>
    </source>
</evidence>
<dbReference type="SUPFAM" id="SSF53474">
    <property type="entry name" value="alpha/beta-Hydrolases"/>
    <property type="match status" value="1"/>
</dbReference>
<keyword evidence="3" id="KW-1185">Reference proteome</keyword>